<evidence type="ECO:0000256" key="1">
    <source>
        <dbReference type="ARBA" id="ARBA00008781"/>
    </source>
</evidence>
<dbReference type="EMBL" id="OU963905">
    <property type="protein sequence ID" value="CAH0398893.1"/>
    <property type="molecule type" value="Genomic_DNA"/>
</dbReference>
<evidence type="ECO:0000313" key="9">
    <source>
        <dbReference type="EMBL" id="CAH0398893.1"/>
    </source>
</evidence>
<organism evidence="9 10">
    <name type="scientific">Chilo suppressalis</name>
    <name type="common">Asiatic rice borer moth</name>
    <dbReference type="NCBI Taxonomy" id="168631"/>
    <lineage>
        <taxon>Eukaryota</taxon>
        <taxon>Metazoa</taxon>
        <taxon>Ecdysozoa</taxon>
        <taxon>Arthropoda</taxon>
        <taxon>Hexapoda</taxon>
        <taxon>Insecta</taxon>
        <taxon>Pterygota</taxon>
        <taxon>Neoptera</taxon>
        <taxon>Endopterygota</taxon>
        <taxon>Lepidoptera</taxon>
        <taxon>Glossata</taxon>
        <taxon>Ditrysia</taxon>
        <taxon>Pyraloidea</taxon>
        <taxon>Crambidae</taxon>
        <taxon>Crambinae</taxon>
        <taxon>Chilo</taxon>
    </lineage>
</organism>
<feature type="chain" id="PRO_5045078119" evidence="6">
    <location>
        <begin position="21"/>
        <end position="513"/>
    </location>
</feature>
<dbReference type="PROSITE" id="PS51762">
    <property type="entry name" value="GH16_2"/>
    <property type="match status" value="1"/>
</dbReference>
<evidence type="ECO:0000256" key="6">
    <source>
        <dbReference type="SAM" id="SignalP"/>
    </source>
</evidence>
<dbReference type="CDD" id="cd02179">
    <property type="entry name" value="GH16_beta_GRP"/>
    <property type="match status" value="1"/>
</dbReference>
<dbReference type="InterPro" id="IPR013320">
    <property type="entry name" value="ConA-like_dom_sf"/>
</dbReference>
<keyword evidence="10" id="KW-1185">Reference proteome</keyword>
<keyword evidence="2" id="KW-0399">Innate immunity</keyword>
<reference evidence="9" key="1">
    <citation type="submission" date="2021-12" db="EMBL/GenBank/DDBJ databases">
        <authorList>
            <person name="King R."/>
        </authorList>
    </citation>
    <scope>NUCLEOTIDE SEQUENCE</scope>
</reference>
<feature type="domain" description="CBM39" evidence="8">
    <location>
        <begin position="21"/>
        <end position="120"/>
    </location>
</feature>
<dbReference type="Proteomes" id="UP001153292">
    <property type="component" value="Chromosome 12"/>
</dbReference>
<dbReference type="InterPro" id="IPR000757">
    <property type="entry name" value="Beta-glucanase-like"/>
</dbReference>
<dbReference type="PROSITE" id="PS51969">
    <property type="entry name" value="CBM39"/>
    <property type="match status" value="1"/>
</dbReference>
<dbReference type="InterPro" id="IPR050546">
    <property type="entry name" value="Glycosyl_Hydrlase_16"/>
</dbReference>
<feature type="domain" description="GH16" evidence="7">
    <location>
        <begin position="175"/>
        <end position="513"/>
    </location>
</feature>
<dbReference type="PANTHER" id="PTHR10963:SF60">
    <property type="entry name" value="GRAM-NEGATIVE BACTERIA-BINDING PROTEIN 1-RELATED"/>
    <property type="match status" value="1"/>
</dbReference>
<accession>A0ABN8AVL2</accession>
<dbReference type="Pfam" id="PF15886">
    <property type="entry name" value="CBM39"/>
    <property type="match status" value="1"/>
</dbReference>
<keyword evidence="4" id="KW-0391">Immunity</keyword>
<dbReference type="InterPro" id="IPR043030">
    <property type="entry name" value="BGBP_N_sf"/>
</dbReference>
<sequence length="513" mass="57529">MFAKIICCVLFFYHINSVRSYEVPPAKLEALHPKGLRVSIPDDGYSLFAFHGKLNEEMNGLEAGQWSKDITRAKGDRWTFLDRNAVLKLGDKIYFWTFVIRDGLGYRQDNGEWTVTGFVDEAGSPVDSSTDSTTPAAVPVDIMSPTPISPAPIPASPENAVPISLSTISAAPPNSADDNTKYPCEISVSKVSVPGFVCKGQLLFEDNFNSNLEKGKVWTTEIMFPGEPDFPFNVYLNDRNLRVRNGMLKIRPVTLESKYGEDYVTQSLDLTSRCTGAVGTDQCARESFGPQILPPIITAKVTTRNRFNFMYGRVEVRAKMPVGDWLVPLIQLEPHDHTYGVRNYASGVLRVACAKGNAEYYKKLQGGPIMCDTEPYRSTHLKEKIGYEQWANHFHIYSLEWRPDGISLSVDGEKYGEVNAGSGFSEDAKKLNVTAASQWLKGTIMAPFDQMFYISIGLNVGGLHEFPDSTTKPWKDRATKAMLNFWTAKEQWFPTWYEDTSQLEVDYVKVYAL</sequence>
<dbReference type="SUPFAM" id="SSF49899">
    <property type="entry name" value="Concanavalin A-like lectins/glucanases"/>
    <property type="match status" value="1"/>
</dbReference>
<protein>
    <submittedName>
        <fullName evidence="9">Uncharacterized protein</fullName>
    </submittedName>
</protein>
<feature type="signal peptide" evidence="6">
    <location>
        <begin position="1"/>
        <end position="20"/>
    </location>
</feature>
<evidence type="ECO:0000256" key="2">
    <source>
        <dbReference type="ARBA" id="ARBA00022588"/>
    </source>
</evidence>
<dbReference type="Gene3D" id="2.60.40.2140">
    <property type="entry name" value="Beta-1,3-glucan-recognition protein, N-terminal domain"/>
    <property type="match status" value="1"/>
</dbReference>
<dbReference type="InterPro" id="IPR031756">
    <property type="entry name" value="BGBP_N"/>
</dbReference>
<dbReference type="PANTHER" id="PTHR10963">
    <property type="entry name" value="GLYCOSYL HYDROLASE-RELATED"/>
    <property type="match status" value="1"/>
</dbReference>
<keyword evidence="3 6" id="KW-0732">Signal</keyword>
<evidence type="ECO:0000313" key="10">
    <source>
        <dbReference type="Proteomes" id="UP001153292"/>
    </source>
</evidence>
<keyword evidence="5" id="KW-0325">Glycoprotein</keyword>
<dbReference type="Gene3D" id="2.60.120.200">
    <property type="match status" value="1"/>
</dbReference>
<gene>
    <name evidence="9" type="ORF">CHILSU_LOCUS2019</name>
</gene>
<evidence type="ECO:0000259" key="8">
    <source>
        <dbReference type="PROSITE" id="PS51969"/>
    </source>
</evidence>
<evidence type="ECO:0000256" key="3">
    <source>
        <dbReference type="ARBA" id="ARBA00022729"/>
    </source>
</evidence>
<evidence type="ECO:0000259" key="7">
    <source>
        <dbReference type="PROSITE" id="PS51762"/>
    </source>
</evidence>
<name>A0ABN8AVL2_CHISP</name>
<evidence type="ECO:0000256" key="5">
    <source>
        <dbReference type="ARBA" id="ARBA00023180"/>
    </source>
</evidence>
<proteinExistence type="inferred from homology"/>
<comment type="similarity">
    <text evidence="1">Belongs to the insect beta-1,3-glucan binding protein family.</text>
</comment>
<dbReference type="InterPro" id="IPR035806">
    <property type="entry name" value="GH16_GRP_C"/>
</dbReference>
<evidence type="ECO:0000256" key="4">
    <source>
        <dbReference type="ARBA" id="ARBA00022859"/>
    </source>
</evidence>